<name>A0A9P6N9F2_9BASI</name>
<keyword evidence="2" id="KW-0812">Transmembrane</keyword>
<reference evidence="3" key="1">
    <citation type="submission" date="2013-11" db="EMBL/GenBank/DDBJ databases">
        <title>Genome sequence of the fusiform rust pathogen reveals effectors for host alternation and coevolution with pine.</title>
        <authorList>
            <consortium name="DOE Joint Genome Institute"/>
            <person name="Smith K."/>
            <person name="Pendleton A."/>
            <person name="Kubisiak T."/>
            <person name="Anderson C."/>
            <person name="Salamov A."/>
            <person name="Aerts A."/>
            <person name="Riley R."/>
            <person name="Clum A."/>
            <person name="Lindquist E."/>
            <person name="Ence D."/>
            <person name="Campbell M."/>
            <person name="Kronenberg Z."/>
            <person name="Feau N."/>
            <person name="Dhillon B."/>
            <person name="Hamelin R."/>
            <person name="Burleigh J."/>
            <person name="Smith J."/>
            <person name="Yandell M."/>
            <person name="Nelson C."/>
            <person name="Grigoriev I."/>
            <person name="Davis J."/>
        </authorList>
    </citation>
    <scope>NUCLEOTIDE SEQUENCE</scope>
    <source>
        <strain evidence="3">G11</strain>
    </source>
</reference>
<dbReference type="Proteomes" id="UP000886653">
    <property type="component" value="Unassembled WGS sequence"/>
</dbReference>
<feature type="transmembrane region" description="Helical" evidence="2">
    <location>
        <begin position="405"/>
        <end position="426"/>
    </location>
</feature>
<gene>
    <name evidence="3" type="ORF">CROQUDRAFT_135599</name>
</gene>
<protein>
    <submittedName>
        <fullName evidence="3">Uncharacterized protein</fullName>
    </submittedName>
</protein>
<organism evidence="3 4">
    <name type="scientific">Cronartium quercuum f. sp. fusiforme G11</name>
    <dbReference type="NCBI Taxonomy" id="708437"/>
    <lineage>
        <taxon>Eukaryota</taxon>
        <taxon>Fungi</taxon>
        <taxon>Dikarya</taxon>
        <taxon>Basidiomycota</taxon>
        <taxon>Pucciniomycotina</taxon>
        <taxon>Pucciniomycetes</taxon>
        <taxon>Pucciniales</taxon>
        <taxon>Coleosporiaceae</taxon>
        <taxon>Cronartium</taxon>
    </lineage>
</organism>
<feature type="transmembrane region" description="Helical" evidence="2">
    <location>
        <begin position="143"/>
        <end position="167"/>
    </location>
</feature>
<evidence type="ECO:0000313" key="4">
    <source>
        <dbReference type="Proteomes" id="UP000886653"/>
    </source>
</evidence>
<keyword evidence="2" id="KW-1133">Transmembrane helix</keyword>
<dbReference type="AlphaFoldDB" id="A0A9P6N9F2"/>
<evidence type="ECO:0000313" key="3">
    <source>
        <dbReference type="EMBL" id="KAG0142421.1"/>
    </source>
</evidence>
<feature type="transmembrane region" description="Helical" evidence="2">
    <location>
        <begin position="105"/>
        <end position="122"/>
    </location>
</feature>
<feature type="transmembrane region" description="Helical" evidence="2">
    <location>
        <begin position="39"/>
        <end position="62"/>
    </location>
</feature>
<sequence>MARTSGRYAVPQTSTDWIELRDVINKNFLMTNNLKERNMTWAILASTGLTGVLYFLCVYRVLYLKKFYFVKRDSFVLFINIALQKAHRENSSPGVKFVLDHTTSFSLYVVAGFRTWGVWCAMPPRVLRLRKSKVNQWHSQGPVVILFLVILHLITCLITGVPIYYLIARIEKQWVMIRFRLDRLATAELNVHKELSDPSITLDFGAQTLLQLEELKNLDRNLFEALRIFSTLMIIVVLALLAMFCYATIVILRTLSIQLKLIKDARGRANLLRLRPATPSSEDETLHSLEVSNSINERVRKQFQNLINFLAWKTLVDFCRQEKLDYSHFNPSIDENSIALREKELIQKTFCLQRHWWRVILQFIFVALISLSYTILALFVAMNFWVVGEDHYVSEVEPIIDSWRIWTWVSGPGLFLAFINCVAVFLDNGKSEESDHEISNEDLNNNSEEDFEPQSSTRAHSLIEGVRFYGYKKIWPLEKH</sequence>
<feature type="region of interest" description="Disordered" evidence="1">
    <location>
        <begin position="435"/>
        <end position="457"/>
    </location>
</feature>
<dbReference type="EMBL" id="MU167349">
    <property type="protein sequence ID" value="KAG0142421.1"/>
    <property type="molecule type" value="Genomic_DNA"/>
</dbReference>
<comment type="caution">
    <text evidence="3">The sequence shown here is derived from an EMBL/GenBank/DDBJ whole genome shotgun (WGS) entry which is preliminary data.</text>
</comment>
<proteinExistence type="predicted"/>
<accession>A0A9P6N9F2</accession>
<feature type="transmembrane region" description="Helical" evidence="2">
    <location>
        <begin position="363"/>
        <end position="385"/>
    </location>
</feature>
<keyword evidence="2" id="KW-0472">Membrane</keyword>
<evidence type="ECO:0000256" key="1">
    <source>
        <dbReference type="SAM" id="MobiDB-lite"/>
    </source>
</evidence>
<keyword evidence="4" id="KW-1185">Reference proteome</keyword>
<evidence type="ECO:0000256" key="2">
    <source>
        <dbReference type="SAM" id="Phobius"/>
    </source>
</evidence>
<feature type="transmembrane region" description="Helical" evidence="2">
    <location>
        <begin position="228"/>
        <end position="252"/>
    </location>
</feature>